<dbReference type="Gene3D" id="3.40.50.1820">
    <property type="entry name" value="alpha/beta hydrolase"/>
    <property type="match status" value="1"/>
</dbReference>
<dbReference type="Pfam" id="PF12697">
    <property type="entry name" value="Abhydrolase_6"/>
    <property type="match status" value="1"/>
</dbReference>
<feature type="domain" description="AB hydrolase-1" evidence="1">
    <location>
        <begin position="57"/>
        <end position="285"/>
    </location>
</feature>
<keyword evidence="3" id="KW-1185">Reference proteome</keyword>
<protein>
    <recommendedName>
        <fullName evidence="1">AB hydrolase-1 domain-containing protein</fullName>
    </recommendedName>
</protein>
<dbReference type="Proteomes" id="UP000054481">
    <property type="component" value="Unassembled WGS sequence"/>
</dbReference>
<accession>A0A0F7ZY10</accession>
<dbReference type="SUPFAM" id="SSF53474">
    <property type="entry name" value="alpha/beta-Hydrolases"/>
    <property type="match status" value="1"/>
</dbReference>
<reference evidence="2 3" key="1">
    <citation type="journal article" date="2014" name="Genome Biol. Evol.">
        <title>Comparative genomics and transcriptomics analyses reveal divergent lifestyle features of nematode endoparasitic fungus Hirsutella minnesotensis.</title>
        <authorList>
            <person name="Lai Y."/>
            <person name="Liu K."/>
            <person name="Zhang X."/>
            <person name="Zhang X."/>
            <person name="Li K."/>
            <person name="Wang N."/>
            <person name="Shu C."/>
            <person name="Wu Y."/>
            <person name="Wang C."/>
            <person name="Bushley K.E."/>
            <person name="Xiang M."/>
            <person name="Liu X."/>
        </authorList>
    </citation>
    <scope>NUCLEOTIDE SEQUENCE [LARGE SCALE GENOMIC DNA]</scope>
    <source>
        <strain evidence="2 3">3608</strain>
    </source>
</reference>
<evidence type="ECO:0000313" key="3">
    <source>
        <dbReference type="Proteomes" id="UP000054481"/>
    </source>
</evidence>
<dbReference type="AlphaFoldDB" id="A0A0F7ZY10"/>
<evidence type="ECO:0000259" key="1">
    <source>
        <dbReference type="Pfam" id="PF12697"/>
    </source>
</evidence>
<name>A0A0F7ZY10_9HYPO</name>
<evidence type="ECO:0000313" key="2">
    <source>
        <dbReference type="EMBL" id="KJZ71657.1"/>
    </source>
</evidence>
<dbReference type="InterPro" id="IPR000073">
    <property type="entry name" value="AB_hydrolase_1"/>
</dbReference>
<gene>
    <name evidence="2" type="ORF">HIM_08969</name>
</gene>
<sequence>MAQTARFTITEHKVAACHVREYAGSTAHQQEDVLYMSVKSYKPKRAISPKERTAVTIVAAHGVGFPKELYEPLWDDLYDCAVSRGVAIRGIWIADAVNQGSSGILNETKLSNDYSWMDHARDLLLMINEFRDEMPRPLIGVGHSFGGCQIANLALMHPRLFTSLILLDPVIQLSPPAMGFDGIPGGVNFTTHRKDLWPNRAAAAAAFQKSVSKGWDSRVVDRMIRYGYRDLPTALHPDLPADADPSDPPVTLTTTKHQDAVSQLRANFESRQPDGRIHINRSSHADMDPLAAFVPLYRPEPRSTFHRLPELRPSTLWPLGEKTYLSLDEMREGVKITGTGIGGSGGIPQGNVKEDMLRGQGHLFPFTAVGEAARICAEWISDRMVIFEEQEKAWNAERAAMTARDHLMVNQTWLDVVKPMSAFKNRL</sequence>
<dbReference type="EMBL" id="KQ030567">
    <property type="protein sequence ID" value="KJZ71657.1"/>
    <property type="molecule type" value="Genomic_DNA"/>
</dbReference>
<dbReference type="OrthoDB" id="94039at2759"/>
<dbReference type="ESTHER" id="9hypo-a0a0f7zy10">
    <property type="family name" value="MpaH"/>
</dbReference>
<dbReference type="InterPro" id="IPR029058">
    <property type="entry name" value="AB_hydrolase_fold"/>
</dbReference>
<organism evidence="2 3">
    <name type="scientific">Hirsutella minnesotensis 3608</name>
    <dbReference type="NCBI Taxonomy" id="1043627"/>
    <lineage>
        <taxon>Eukaryota</taxon>
        <taxon>Fungi</taxon>
        <taxon>Dikarya</taxon>
        <taxon>Ascomycota</taxon>
        <taxon>Pezizomycotina</taxon>
        <taxon>Sordariomycetes</taxon>
        <taxon>Hypocreomycetidae</taxon>
        <taxon>Hypocreales</taxon>
        <taxon>Ophiocordycipitaceae</taxon>
        <taxon>Hirsutella</taxon>
    </lineage>
</organism>
<proteinExistence type="predicted"/>